<evidence type="ECO:0000256" key="8">
    <source>
        <dbReference type="PIRSR" id="PIRSR601233-1"/>
    </source>
</evidence>
<protein>
    <recommendedName>
        <fullName evidence="1">3'-phosphate/5'-hydroxy nucleic acid ligase</fullName>
        <ecNumber evidence="1">6.5.1.8</ecNumber>
    </recommendedName>
</protein>
<dbReference type="Gene3D" id="3.90.1860.10">
    <property type="entry name" value="tRNA-splicing ligase RtcB"/>
    <property type="match status" value="1"/>
</dbReference>
<feature type="binding site" evidence="9">
    <location>
        <position position="348"/>
    </location>
    <ligand>
        <name>GMP</name>
        <dbReference type="ChEBI" id="CHEBI:58115"/>
    </ligand>
</feature>
<keyword evidence="12" id="KW-1185">Reference proteome</keyword>
<dbReference type="GO" id="GO:0170057">
    <property type="term" value="F:RNA ligase (GTP) activity"/>
    <property type="evidence" value="ECO:0007669"/>
    <property type="project" value="UniProtKB-EC"/>
</dbReference>
<keyword evidence="3 10" id="KW-0479">Metal-binding</keyword>
<gene>
    <name evidence="11" type="ORF">ADEAN_000529400</name>
</gene>
<dbReference type="VEuPathDB" id="TriTrypDB:ADEAN_000529400"/>
<keyword evidence="6 10" id="KW-0464">Manganese</keyword>
<dbReference type="AlphaFoldDB" id="A0A7G2CFS3"/>
<keyword evidence="5 9" id="KW-0342">GTP-binding</keyword>
<evidence type="ECO:0000256" key="6">
    <source>
        <dbReference type="ARBA" id="ARBA00023211"/>
    </source>
</evidence>
<dbReference type="GO" id="GO:0042245">
    <property type="term" value="P:RNA repair"/>
    <property type="evidence" value="ECO:0007669"/>
    <property type="project" value="TreeGrafter"/>
</dbReference>
<dbReference type="Proteomes" id="UP000515908">
    <property type="component" value="Chromosome 09"/>
</dbReference>
<dbReference type="PANTHER" id="PTHR43749:SF2">
    <property type="entry name" value="RNA-SPLICING LIGASE RTCB"/>
    <property type="match status" value="1"/>
</dbReference>
<dbReference type="OrthoDB" id="10249697at2759"/>
<dbReference type="GO" id="GO:0006396">
    <property type="term" value="P:RNA processing"/>
    <property type="evidence" value="ECO:0007669"/>
    <property type="project" value="InterPro"/>
</dbReference>
<dbReference type="EC" id="6.5.1.8" evidence="1"/>
<dbReference type="EMBL" id="LR877153">
    <property type="protein sequence ID" value="CAD2217811.1"/>
    <property type="molecule type" value="Genomic_DNA"/>
</dbReference>
<evidence type="ECO:0000256" key="10">
    <source>
        <dbReference type="PIRSR" id="PIRSR601233-3"/>
    </source>
</evidence>
<feature type="binding site" evidence="9">
    <location>
        <begin position="365"/>
        <end position="368"/>
    </location>
    <ligand>
        <name>GMP</name>
        <dbReference type="ChEBI" id="CHEBI:58115"/>
    </ligand>
</feature>
<evidence type="ECO:0000256" key="3">
    <source>
        <dbReference type="ARBA" id="ARBA00022723"/>
    </source>
</evidence>
<dbReference type="Pfam" id="PF01139">
    <property type="entry name" value="RtcB"/>
    <property type="match status" value="1"/>
</dbReference>
<accession>A0A7G2CFS3</accession>
<evidence type="ECO:0000256" key="7">
    <source>
        <dbReference type="ARBA" id="ARBA00047746"/>
    </source>
</evidence>
<comment type="catalytic activity">
    <reaction evidence="7">
        <text>a 3'-end 3'-phospho-ribonucleotide-RNA + a 5'-end dephospho-ribonucleoside-RNA + GTP = a ribonucleotidyl-ribonucleotide-RNA + GMP + diphosphate</text>
        <dbReference type="Rhea" id="RHEA:68076"/>
        <dbReference type="Rhea" id="RHEA-COMP:10463"/>
        <dbReference type="Rhea" id="RHEA-COMP:13936"/>
        <dbReference type="Rhea" id="RHEA-COMP:17355"/>
        <dbReference type="ChEBI" id="CHEBI:33019"/>
        <dbReference type="ChEBI" id="CHEBI:37565"/>
        <dbReference type="ChEBI" id="CHEBI:58115"/>
        <dbReference type="ChEBI" id="CHEBI:83062"/>
        <dbReference type="ChEBI" id="CHEBI:138284"/>
        <dbReference type="ChEBI" id="CHEBI:173118"/>
        <dbReference type="EC" id="6.5.1.8"/>
    </reaction>
</comment>
<feature type="binding site" evidence="9">
    <location>
        <begin position="341"/>
        <end position="344"/>
    </location>
    <ligand>
        <name>GMP</name>
        <dbReference type="ChEBI" id="CHEBI:58115"/>
    </ligand>
</feature>
<name>A0A7G2CFS3_9TRYP</name>
<feature type="binding site" evidence="9">
    <location>
        <begin position="308"/>
        <end position="309"/>
    </location>
    <ligand>
        <name>GMP</name>
        <dbReference type="ChEBI" id="CHEBI:58115"/>
    </ligand>
</feature>
<dbReference type="GO" id="GO:0003909">
    <property type="term" value="F:DNA ligase activity"/>
    <property type="evidence" value="ECO:0007669"/>
    <property type="project" value="TreeGrafter"/>
</dbReference>
<feature type="binding site" evidence="10">
    <location>
        <position position="213"/>
    </location>
    <ligand>
        <name>Mn(2+)</name>
        <dbReference type="ChEBI" id="CHEBI:29035"/>
        <label>2</label>
    </ligand>
</feature>
<dbReference type="InterPro" id="IPR036025">
    <property type="entry name" value="RtcB-like_sf"/>
</dbReference>
<keyword evidence="2 11" id="KW-0436">Ligase</keyword>
<organism evidence="11 12">
    <name type="scientific">Angomonas deanei</name>
    <dbReference type="NCBI Taxonomy" id="59799"/>
    <lineage>
        <taxon>Eukaryota</taxon>
        <taxon>Discoba</taxon>
        <taxon>Euglenozoa</taxon>
        <taxon>Kinetoplastea</taxon>
        <taxon>Metakinetoplastina</taxon>
        <taxon>Trypanosomatida</taxon>
        <taxon>Trypanosomatidae</taxon>
        <taxon>Strigomonadinae</taxon>
        <taxon>Angomonas</taxon>
    </lineage>
</organism>
<feature type="binding site" evidence="10">
    <location>
        <position position="193"/>
    </location>
    <ligand>
        <name>Mn(2+)</name>
        <dbReference type="ChEBI" id="CHEBI:29035"/>
        <label>1</label>
    </ligand>
</feature>
<dbReference type="GO" id="GO:0005525">
    <property type="term" value="F:GTP binding"/>
    <property type="evidence" value="ECO:0007669"/>
    <property type="project" value="UniProtKB-KW"/>
</dbReference>
<evidence type="ECO:0000313" key="12">
    <source>
        <dbReference type="Proteomes" id="UP000515908"/>
    </source>
</evidence>
<dbReference type="GO" id="GO:0006281">
    <property type="term" value="P:DNA repair"/>
    <property type="evidence" value="ECO:0007669"/>
    <property type="project" value="TreeGrafter"/>
</dbReference>
<evidence type="ECO:0000256" key="4">
    <source>
        <dbReference type="ARBA" id="ARBA00022741"/>
    </source>
</evidence>
<dbReference type="SUPFAM" id="SSF103365">
    <property type="entry name" value="Hypothetical protein PH1602"/>
    <property type="match status" value="1"/>
</dbReference>
<feature type="active site" description="GMP-histidine intermediate" evidence="8">
    <location>
        <position position="365"/>
    </location>
</feature>
<dbReference type="InterPro" id="IPR001233">
    <property type="entry name" value="RtcB"/>
</dbReference>
<evidence type="ECO:0000256" key="9">
    <source>
        <dbReference type="PIRSR" id="PIRSR601233-2"/>
    </source>
</evidence>
<sequence length="436" mass="47698">MRRLIGGLSVIGGRGWHSSKSSVLHPSSEDNVEVKGWVDGITVDAVALKQIQNLSKMKQVIRDPVAIMPDVHGGVGCTVGTVIPTSGALIPASVGVDIGCGMIAVKTSLMEEQLPSSLDRIQLAIEAAVPHGRTHSGRRKVDAGSWCADIPERVQRVWKEELHPGFEQLCRRTPSLEQSNHITHLGTLGSGNHFVEVCLDNDPHQKHVWVMLHSGSRGVGNRIGSTYIELAKKDMGDLLHDLPDKDLAYLQEGTQHFKEYVEAVEWAQDFALWNRRLMMEITLQAIRSVLPESAQFTVDKATAVNCHHNYVERFTVADDRVVWLTRKGATSAKEGELAVIPGSMGACSYIVRGKGNTESYCSCSHGAGRLYSRGEAKRRFTLADHIEATSGVACRKDEGVLDETPGAYKNIDIVMKAQEDLVEVVAVLRQVVCVKG</sequence>
<keyword evidence="4 9" id="KW-0547">Nucleotide-binding</keyword>
<dbReference type="GO" id="GO:0030145">
    <property type="term" value="F:manganese ion binding"/>
    <property type="evidence" value="ECO:0007669"/>
    <property type="project" value="TreeGrafter"/>
</dbReference>
<reference evidence="11 12" key="1">
    <citation type="submission" date="2020-08" db="EMBL/GenBank/DDBJ databases">
        <authorList>
            <person name="Newling K."/>
            <person name="Davey J."/>
            <person name="Forrester S."/>
        </authorList>
    </citation>
    <scope>NUCLEOTIDE SEQUENCE [LARGE SCALE GENOMIC DNA]</scope>
    <source>
        <strain evidence="12">Crithidia deanei Carvalho (ATCC PRA-265)</strain>
    </source>
</reference>
<proteinExistence type="predicted"/>
<feature type="binding site" evidence="10">
    <location>
        <position position="308"/>
    </location>
    <ligand>
        <name>Mn(2+)</name>
        <dbReference type="ChEBI" id="CHEBI:29035"/>
        <label>2</label>
    </ligand>
</feature>
<evidence type="ECO:0000256" key="5">
    <source>
        <dbReference type="ARBA" id="ARBA00023134"/>
    </source>
</evidence>
<evidence type="ECO:0000256" key="1">
    <source>
        <dbReference type="ARBA" id="ARBA00012726"/>
    </source>
</evidence>
<comment type="cofactor">
    <cofactor evidence="10">
        <name>Mn(2+)</name>
        <dbReference type="ChEBI" id="CHEBI:29035"/>
    </cofactor>
    <text evidence="10">Binds 2 manganese ions per subunit.</text>
</comment>
<evidence type="ECO:0000256" key="2">
    <source>
        <dbReference type="ARBA" id="ARBA00022598"/>
    </source>
</evidence>
<dbReference type="PANTHER" id="PTHR43749">
    <property type="entry name" value="RNA-SPLICING LIGASE RTCB"/>
    <property type="match status" value="1"/>
</dbReference>
<feature type="binding site" evidence="10">
    <location>
        <position position="97"/>
    </location>
    <ligand>
        <name>Mn(2+)</name>
        <dbReference type="ChEBI" id="CHEBI:29035"/>
        <label>1</label>
    </ligand>
</feature>
<feature type="binding site" evidence="9">
    <location>
        <begin position="192"/>
        <end position="196"/>
    </location>
    <ligand>
        <name>GMP</name>
        <dbReference type="ChEBI" id="CHEBI:58115"/>
    </ligand>
</feature>
<evidence type="ECO:0000313" key="11">
    <source>
        <dbReference type="EMBL" id="CAD2217811.1"/>
    </source>
</evidence>
<feature type="binding site" evidence="9">
    <location>
        <position position="435"/>
    </location>
    <ligand>
        <name>GMP</name>
        <dbReference type="ChEBI" id="CHEBI:58115"/>
    </ligand>
</feature>
<dbReference type="InterPro" id="IPR052915">
    <property type="entry name" value="RtcB-like"/>
</dbReference>